<proteinExistence type="predicted"/>
<protein>
    <submittedName>
        <fullName evidence="2">Uncharacterized protein</fullName>
    </submittedName>
</protein>
<accession>A0A4P0XW64</accession>
<evidence type="ECO:0000313" key="2">
    <source>
        <dbReference type="EMBL" id="VTM52089.1"/>
    </source>
</evidence>
<feature type="compositionally biased region" description="Gly residues" evidence="1">
    <location>
        <begin position="1"/>
        <end position="10"/>
    </location>
</feature>
<reference evidence="2" key="1">
    <citation type="submission" date="2019-04" db="EMBL/GenBank/DDBJ databases">
        <authorList>
            <consortium name="Pathogen Informatics"/>
        </authorList>
    </citation>
    <scope>NUCLEOTIDE SEQUENCE</scope>
    <source>
        <strain evidence="2">NCTC9183</strain>
    </source>
</reference>
<dbReference type="EMBL" id="CABDVL010000003">
    <property type="protein sequence ID" value="VTM52089.1"/>
    <property type="molecule type" value="Genomic_DNA"/>
</dbReference>
<dbReference type="Proteomes" id="UP000507695">
    <property type="component" value="Unassembled WGS sequence"/>
</dbReference>
<evidence type="ECO:0000256" key="1">
    <source>
        <dbReference type="SAM" id="MobiDB-lite"/>
    </source>
</evidence>
<dbReference type="AlphaFoldDB" id="A0A4P0XW64"/>
<feature type="compositionally biased region" description="Polar residues" evidence="1">
    <location>
        <begin position="11"/>
        <end position="29"/>
    </location>
</feature>
<organism evidence="2">
    <name type="scientific">Klebsiella pneumoniae</name>
    <dbReference type="NCBI Taxonomy" id="573"/>
    <lineage>
        <taxon>Bacteria</taxon>
        <taxon>Pseudomonadati</taxon>
        <taxon>Pseudomonadota</taxon>
        <taxon>Gammaproteobacteria</taxon>
        <taxon>Enterobacterales</taxon>
        <taxon>Enterobacteriaceae</taxon>
        <taxon>Klebsiella/Raoultella group</taxon>
        <taxon>Klebsiella</taxon>
        <taxon>Klebsiella pneumoniae complex</taxon>
    </lineage>
</organism>
<feature type="region of interest" description="Disordered" evidence="1">
    <location>
        <begin position="1"/>
        <end position="29"/>
    </location>
</feature>
<gene>
    <name evidence="2" type="ORF">NCTC9183_01960</name>
</gene>
<name>A0A4P0XW64_KLEPN</name>
<sequence length="95" mass="9977">MFKAQGGDGPGTTSVSARPTLKPSTSVAPSENFFSCKQISSTVMDAGQGISPPGQAKQHDLPGRHLAAIKAPVDLLSMSPLMRVLPLLRHQRRGG</sequence>